<proteinExistence type="predicted"/>
<accession>A0A0V1BBU7</accession>
<sequence length="75" mass="8949">MLLLVCVFFHIPYFHIQAYDQAQKEQQACERNCEIHDTLKAYENCLRRCYSYVDYNLVPTRFTGSTSNKKFSVQM</sequence>
<gene>
    <name evidence="2" type="ORF">T01_15447</name>
</gene>
<feature type="signal peptide" evidence="1">
    <location>
        <begin position="1"/>
        <end position="18"/>
    </location>
</feature>
<comment type="caution">
    <text evidence="2">The sequence shown here is derived from an EMBL/GenBank/DDBJ whole genome shotgun (WGS) entry which is preliminary data.</text>
</comment>
<evidence type="ECO:0000313" key="2">
    <source>
        <dbReference type="EMBL" id="KRY34553.1"/>
    </source>
</evidence>
<reference evidence="2 3" key="1">
    <citation type="submission" date="2015-01" db="EMBL/GenBank/DDBJ databases">
        <title>Evolution of Trichinella species and genotypes.</title>
        <authorList>
            <person name="Korhonen P.K."/>
            <person name="Edoardo P."/>
            <person name="Giuseppe L.R."/>
            <person name="Gasser R.B."/>
        </authorList>
    </citation>
    <scope>NUCLEOTIDE SEQUENCE [LARGE SCALE GENOMIC DNA]</scope>
    <source>
        <strain evidence="2">ISS3</strain>
    </source>
</reference>
<keyword evidence="1" id="KW-0732">Signal</keyword>
<dbReference type="EMBL" id="JYDH01000065">
    <property type="protein sequence ID" value="KRY34553.1"/>
    <property type="molecule type" value="Genomic_DNA"/>
</dbReference>
<dbReference type="Proteomes" id="UP000054776">
    <property type="component" value="Unassembled WGS sequence"/>
</dbReference>
<name>A0A0V1BBU7_TRISP</name>
<evidence type="ECO:0000313" key="3">
    <source>
        <dbReference type="Proteomes" id="UP000054776"/>
    </source>
</evidence>
<evidence type="ECO:0000256" key="1">
    <source>
        <dbReference type="SAM" id="SignalP"/>
    </source>
</evidence>
<dbReference type="InParanoid" id="A0A0V1BBU7"/>
<dbReference type="AlphaFoldDB" id="A0A0V1BBU7"/>
<feature type="chain" id="PRO_5006875119" evidence="1">
    <location>
        <begin position="19"/>
        <end position="75"/>
    </location>
</feature>
<dbReference type="STRING" id="6334.A0A0V1BBU7"/>
<protein>
    <submittedName>
        <fullName evidence="2">Uncharacterized protein</fullName>
    </submittedName>
</protein>
<keyword evidence="3" id="KW-1185">Reference proteome</keyword>
<organism evidence="2 3">
    <name type="scientific">Trichinella spiralis</name>
    <name type="common">Trichina worm</name>
    <dbReference type="NCBI Taxonomy" id="6334"/>
    <lineage>
        <taxon>Eukaryota</taxon>
        <taxon>Metazoa</taxon>
        <taxon>Ecdysozoa</taxon>
        <taxon>Nematoda</taxon>
        <taxon>Enoplea</taxon>
        <taxon>Dorylaimia</taxon>
        <taxon>Trichinellida</taxon>
        <taxon>Trichinellidae</taxon>
        <taxon>Trichinella</taxon>
    </lineage>
</organism>